<protein>
    <submittedName>
        <fullName evidence="4">Helix-turn-helix transcriptional regulator</fullName>
    </submittedName>
</protein>
<dbReference type="InterPro" id="IPR027417">
    <property type="entry name" value="P-loop_NTPase"/>
</dbReference>
<keyword evidence="2" id="KW-0067">ATP-binding</keyword>
<dbReference type="SUPFAM" id="SSF52540">
    <property type="entry name" value="P-loop containing nucleoside triphosphate hydrolases"/>
    <property type="match status" value="1"/>
</dbReference>
<dbReference type="InterPro" id="IPR036388">
    <property type="entry name" value="WH-like_DNA-bd_sf"/>
</dbReference>
<dbReference type="OrthoDB" id="483at2"/>
<dbReference type="Pfam" id="PF13191">
    <property type="entry name" value="AAA_16"/>
    <property type="match status" value="1"/>
</dbReference>
<keyword evidence="1" id="KW-0547">Nucleotide-binding</keyword>
<evidence type="ECO:0000256" key="1">
    <source>
        <dbReference type="ARBA" id="ARBA00022741"/>
    </source>
</evidence>
<dbReference type="GO" id="GO:0004016">
    <property type="term" value="F:adenylate cyclase activity"/>
    <property type="evidence" value="ECO:0007669"/>
    <property type="project" value="TreeGrafter"/>
</dbReference>
<reference evidence="4 5" key="1">
    <citation type="submission" date="2019-03" db="EMBL/GenBank/DDBJ databases">
        <title>Draft genome sequences of novel Actinobacteria.</title>
        <authorList>
            <person name="Sahin N."/>
            <person name="Ay H."/>
            <person name="Saygin H."/>
        </authorList>
    </citation>
    <scope>NUCLEOTIDE SEQUENCE [LARGE SCALE GENOMIC DNA]</scope>
    <source>
        <strain evidence="4 5">H3C3</strain>
    </source>
</reference>
<proteinExistence type="predicted"/>
<sequence>MRIMLRGRRAEQSVIDELLDNARSGVSGALVVRGDPGIGKTALLDYAADRADGLRILRAGAAEAEAELPFAALHLLLRPALDRLDVLPGPQRHAVETALGLRAGEHWDRFLVGLATLSLLSELAEGGPLLCVVDDAHWLDQASAQALTFAARRLDAEGIALLIAARDGADGLPAQVLPELRLTGLPEDEATALLADRDDHLMPAARSRVVAEARGNPLALLELPAVLAAGPRDRPPPADPLPLTERLELAFHDRAGRLPDGTRTLLLVAAAEGTGNLDVVLRAAARLGGTGHADLPPAERAGLIQLGERDLGFRHPLVRAAIYQRAPLDRRHAAHRALAAALDTPDGADRRAWHLAAAATGHDEGVAAELERTAVRARERSGYAAAAAAYERAAQLTTDETARGRRLTLAAEAANEAGQLSSARRLARQAGDQSDPALRDRLIQVRADAAVGQGRHHLAHALLIEGAAGAAAQDPRRAVEMLVEATRTAWFSAAPDLAVEAAERLDALRLGPEAAAAAALGLSRWLASLAAGRPVADLPPRPDLAETAHGARPPDTRDLLAGVLTGQDAHALELAAALAAEHRTRGRIGLLPSALYYVATAEMHLGRLHDAQAHATEAREVARDTGQEQWTAQSCGLLAYLAAVAGDEARCRDFAGTALSSGLPPASDMATWALGLLDLGRGQAGSAVARLESLRGPSPRHPVITIWSACDLVEAAVRQGQNASTTAVLPLLDAWAGHLRRSAFDAVLARCRALLSPDDQAEDHFTTALKAHEQDSRPFEHARTELLYGEWLRRLRRKADARGHLRAALEKFERLGAKPWAERTQTELGATGMAAPRSPGPGNLARLTPQELQIVRLASQGLTNRDIAAQLFLSPRTVAYHLYKAYPKLNVTSRTDLAALPLTDAQ</sequence>
<dbReference type="InterPro" id="IPR016032">
    <property type="entry name" value="Sig_transdc_resp-reg_C-effctor"/>
</dbReference>
<keyword evidence="5" id="KW-1185">Reference proteome</keyword>
<dbReference type="SUPFAM" id="SSF46894">
    <property type="entry name" value="C-terminal effector domain of the bipartite response regulators"/>
    <property type="match status" value="1"/>
</dbReference>
<dbReference type="SMART" id="SM00421">
    <property type="entry name" value="HTH_LUXR"/>
    <property type="match status" value="1"/>
</dbReference>
<dbReference type="PRINTS" id="PR00038">
    <property type="entry name" value="HTHLUXR"/>
</dbReference>
<dbReference type="Proteomes" id="UP000294513">
    <property type="component" value="Unassembled WGS sequence"/>
</dbReference>
<dbReference type="PANTHER" id="PTHR16305">
    <property type="entry name" value="TESTICULAR SOLUBLE ADENYLYL CYCLASE"/>
    <property type="match status" value="1"/>
</dbReference>
<accession>A0A4R5BF81</accession>
<dbReference type="InterPro" id="IPR000792">
    <property type="entry name" value="Tscrpt_reg_LuxR_C"/>
</dbReference>
<evidence type="ECO:0000313" key="5">
    <source>
        <dbReference type="Proteomes" id="UP000294513"/>
    </source>
</evidence>
<dbReference type="EMBL" id="SMKU01000092">
    <property type="protein sequence ID" value="TDD85218.1"/>
    <property type="molecule type" value="Genomic_DNA"/>
</dbReference>
<dbReference type="Gene3D" id="1.10.10.10">
    <property type="entry name" value="Winged helix-like DNA-binding domain superfamily/Winged helix DNA-binding domain"/>
    <property type="match status" value="1"/>
</dbReference>
<dbReference type="InterPro" id="IPR011990">
    <property type="entry name" value="TPR-like_helical_dom_sf"/>
</dbReference>
<dbReference type="GO" id="GO:0005524">
    <property type="term" value="F:ATP binding"/>
    <property type="evidence" value="ECO:0007669"/>
    <property type="project" value="UniProtKB-KW"/>
</dbReference>
<dbReference type="PROSITE" id="PS50043">
    <property type="entry name" value="HTH_LUXR_2"/>
    <property type="match status" value="1"/>
</dbReference>
<comment type="caution">
    <text evidence="4">The sequence shown here is derived from an EMBL/GenBank/DDBJ whole genome shotgun (WGS) entry which is preliminary data.</text>
</comment>
<dbReference type="PANTHER" id="PTHR16305:SF35">
    <property type="entry name" value="TRANSCRIPTIONAL ACTIVATOR DOMAIN"/>
    <property type="match status" value="1"/>
</dbReference>
<dbReference type="Pfam" id="PF00196">
    <property type="entry name" value="GerE"/>
    <property type="match status" value="1"/>
</dbReference>
<organism evidence="4 5">
    <name type="scientific">Actinomadura rubrisoli</name>
    <dbReference type="NCBI Taxonomy" id="2530368"/>
    <lineage>
        <taxon>Bacteria</taxon>
        <taxon>Bacillati</taxon>
        <taxon>Actinomycetota</taxon>
        <taxon>Actinomycetes</taxon>
        <taxon>Streptosporangiales</taxon>
        <taxon>Thermomonosporaceae</taxon>
        <taxon>Actinomadura</taxon>
    </lineage>
</organism>
<evidence type="ECO:0000313" key="4">
    <source>
        <dbReference type="EMBL" id="TDD85218.1"/>
    </source>
</evidence>
<dbReference type="AlphaFoldDB" id="A0A4R5BF81"/>
<feature type="domain" description="HTH luxR-type" evidence="3">
    <location>
        <begin position="840"/>
        <end position="905"/>
    </location>
</feature>
<evidence type="ECO:0000256" key="2">
    <source>
        <dbReference type="ARBA" id="ARBA00022840"/>
    </source>
</evidence>
<dbReference type="GO" id="GO:0005737">
    <property type="term" value="C:cytoplasm"/>
    <property type="evidence" value="ECO:0007669"/>
    <property type="project" value="TreeGrafter"/>
</dbReference>
<dbReference type="CDD" id="cd06170">
    <property type="entry name" value="LuxR_C_like"/>
    <property type="match status" value="1"/>
</dbReference>
<dbReference type="SUPFAM" id="SSF48452">
    <property type="entry name" value="TPR-like"/>
    <property type="match status" value="1"/>
</dbReference>
<name>A0A4R5BF81_9ACTN</name>
<dbReference type="InterPro" id="IPR041664">
    <property type="entry name" value="AAA_16"/>
</dbReference>
<dbReference type="GO" id="GO:0003677">
    <property type="term" value="F:DNA binding"/>
    <property type="evidence" value="ECO:0007669"/>
    <property type="project" value="InterPro"/>
</dbReference>
<dbReference type="GO" id="GO:0006355">
    <property type="term" value="P:regulation of DNA-templated transcription"/>
    <property type="evidence" value="ECO:0007669"/>
    <property type="project" value="InterPro"/>
</dbReference>
<gene>
    <name evidence="4" type="ORF">E1298_18860</name>
</gene>
<evidence type="ECO:0000259" key="3">
    <source>
        <dbReference type="PROSITE" id="PS50043"/>
    </source>
</evidence>